<dbReference type="Proteomes" id="UP000595942">
    <property type="component" value="Chromosome"/>
</dbReference>
<reference evidence="1 2" key="1">
    <citation type="submission" date="2021-01" db="EMBL/GenBank/DDBJ databases">
        <title>FDA dAtabase for Regulatory Grade micrObial Sequences (FDA-ARGOS): Supporting development and validation of Infectious Disease Dx tests.</title>
        <authorList>
            <person name="Sproer C."/>
            <person name="Gronow S."/>
            <person name="Severitt S."/>
            <person name="Schroder I."/>
            <person name="Tallon L."/>
            <person name="Sadzewicz L."/>
            <person name="Zhao X."/>
            <person name="Boylan J."/>
            <person name="Ott S."/>
            <person name="Bowen H."/>
            <person name="Vavikolanu K."/>
            <person name="Mehta A."/>
            <person name="Aluvathingal J."/>
            <person name="Nadendla S."/>
            <person name="Lowell S."/>
            <person name="Myers T."/>
            <person name="Yan Y."/>
            <person name="Sichtig H."/>
        </authorList>
    </citation>
    <scope>NUCLEOTIDE SEQUENCE [LARGE SCALE GENOMIC DNA]</scope>
    <source>
        <strain evidence="1 2">FDAARGOS_1148</strain>
    </source>
</reference>
<dbReference type="GeneID" id="93726959"/>
<keyword evidence="2" id="KW-1185">Reference proteome</keyword>
<dbReference type="RefSeq" id="WP_047130969.1">
    <property type="nucleotide sequence ID" value="NZ_CP015114.1"/>
</dbReference>
<name>A0AB37H0V8_9STAP</name>
<protein>
    <submittedName>
        <fullName evidence="1">Uncharacterized protein</fullName>
    </submittedName>
</protein>
<evidence type="ECO:0000313" key="1">
    <source>
        <dbReference type="EMBL" id="QQS83121.1"/>
    </source>
</evidence>
<sequence>MERREEKVRIRYTIDFEKKIPLNLKPYETVDDYIEEIADDIFYNTDDWLDGDVRDIDNVRGI</sequence>
<organism evidence="1 2">
    <name type="scientific">Staphylococcus condimenti</name>
    <dbReference type="NCBI Taxonomy" id="70255"/>
    <lineage>
        <taxon>Bacteria</taxon>
        <taxon>Bacillati</taxon>
        <taxon>Bacillota</taxon>
        <taxon>Bacilli</taxon>
        <taxon>Bacillales</taxon>
        <taxon>Staphylococcaceae</taxon>
        <taxon>Staphylococcus</taxon>
    </lineage>
</organism>
<proteinExistence type="predicted"/>
<accession>A0AB37H0V8</accession>
<dbReference type="KEGG" id="scv:A4G25_03700"/>
<evidence type="ECO:0000313" key="2">
    <source>
        <dbReference type="Proteomes" id="UP000595942"/>
    </source>
</evidence>
<dbReference type="EMBL" id="CP068073">
    <property type="protein sequence ID" value="QQS83121.1"/>
    <property type="molecule type" value="Genomic_DNA"/>
</dbReference>
<gene>
    <name evidence="1" type="ORF">I6J05_02000</name>
</gene>
<dbReference type="AlphaFoldDB" id="A0AB37H0V8"/>